<dbReference type="InterPro" id="IPR013083">
    <property type="entry name" value="Znf_RING/FYVE/PHD"/>
</dbReference>
<dbReference type="CDD" id="cd16448">
    <property type="entry name" value="RING-H2"/>
    <property type="match status" value="1"/>
</dbReference>
<feature type="compositionally biased region" description="Low complexity" evidence="2">
    <location>
        <begin position="12"/>
        <end position="22"/>
    </location>
</feature>
<dbReference type="PROSITE" id="PS50089">
    <property type="entry name" value="ZF_RING_2"/>
    <property type="match status" value="1"/>
</dbReference>
<dbReference type="EMBL" id="CAACVS010000048">
    <property type="protein sequence ID" value="VEU35129.1"/>
    <property type="molecule type" value="Genomic_DNA"/>
</dbReference>
<dbReference type="GO" id="GO:0008270">
    <property type="term" value="F:zinc ion binding"/>
    <property type="evidence" value="ECO:0007669"/>
    <property type="project" value="UniProtKB-KW"/>
</dbReference>
<gene>
    <name evidence="5" type="ORF">PSNMU_V1.4_AUG-EV-PASAV3_0018760</name>
</gene>
<keyword evidence="1" id="KW-0479">Metal-binding</keyword>
<keyword evidence="6" id="KW-1185">Reference proteome</keyword>
<protein>
    <recommendedName>
        <fullName evidence="4">RING-type domain-containing protein</fullName>
    </recommendedName>
</protein>
<proteinExistence type="predicted"/>
<accession>A0A448YZI8</accession>
<keyword evidence="3" id="KW-0812">Transmembrane</keyword>
<keyword evidence="1" id="KW-0862">Zinc</keyword>
<organism evidence="5 6">
    <name type="scientific">Pseudo-nitzschia multistriata</name>
    <dbReference type="NCBI Taxonomy" id="183589"/>
    <lineage>
        <taxon>Eukaryota</taxon>
        <taxon>Sar</taxon>
        <taxon>Stramenopiles</taxon>
        <taxon>Ochrophyta</taxon>
        <taxon>Bacillariophyta</taxon>
        <taxon>Bacillariophyceae</taxon>
        <taxon>Bacillariophycidae</taxon>
        <taxon>Bacillariales</taxon>
        <taxon>Bacillariaceae</taxon>
        <taxon>Pseudo-nitzschia</taxon>
    </lineage>
</organism>
<reference evidence="5 6" key="1">
    <citation type="submission" date="2019-01" db="EMBL/GenBank/DDBJ databases">
        <authorList>
            <person name="Ferrante I. M."/>
        </authorList>
    </citation>
    <scope>NUCLEOTIDE SEQUENCE [LARGE SCALE GENOMIC DNA]</scope>
    <source>
        <strain evidence="5 6">B856</strain>
    </source>
</reference>
<feature type="domain" description="RING-type" evidence="4">
    <location>
        <begin position="215"/>
        <end position="294"/>
    </location>
</feature>
<feature type="region of interest" description="Disordered" evidence="2">
    <location>
        <begin position="1"/>
        <end position="22"/>
    </location>
</feature>
<evidence type="ECO:0000313" key="5">
    <source>
        <dbReference type="EMBL" id="VEU35129.1"/>
    </source>
</evidence>
<dbReference type="AlphaFoldDB" id="A0A448YZI8"/>
<dbReference type="Gene3D" id="3.30.40.10">
    <property type="entry name" value="Zinc/RING finger domain, C3HC4 (zinc finger)"/>
    <property type="match status" value="1"/>
</dbReference>
<keyword evidence="1" id="KW-0863">Zinc-finger</keyword>
<sequence>MDNNNAVFNEAPTMMPSTTTSPTMSLTMYPTSYSSVGIMTTFTESPSSSPTESQSFRSRYWVLGMQLELFFGFVFLLMLLRTWIDKKRGEGSGGGGNGTNSGESSENEGIATQIKKLTTEDWIQLYNKTFDSNGNTTTLTSENIVGHSKDFVDIELGGQGNASDGDGEKKYTGGADGNDDSSSLYLSLDTNNLTSSRKSLVRLSPAEDTKISGTCIICFDEFVAGDEVVWAEGRKAPKHDGDDAEQNRNHHDCKHVFHKDCMVRYLASNSHRRFKKSAAFEGAEGIENPCPTCRQPFCTLSDEDLEMAIQTKLSLLMAEETENNAGGATLPVEQRA</sequence>
<keyword evidence="3" id="KW-1133">Transmembrane helix</keyword>
<dbReference type="Proteomes" id="UP000291116">
    <property type="component" value="Unassembled WGS sequence"/>
</dbReference>
<evidence type="ECO:0000256" key="1">
    <source>
        <dbReference type="PROSITE-ProRule" id="PRU00175"/>
    </source>
</evidence>
<evidence type="ECO:0000256" key="3">
    <source>
        <dbReference type="SAM" id="Phobius"/>
    </source>
</evidence>
<feature type="compositionally biased region" description="Low complexity" evidence="2">
    <location>
        <begin position="100"/>
        <end position="109"/>
    </location>
</feature>
<keyword evidence="3" id="KW-0472">Membrane</keyword>
<evidence type="ECO:0000256" key="2">
    <source>
        <dbReference type="SAM" id="MobiDB-lite"/>
    </source>
</evidence>
<feature type="region of interest" description="Disordered" evidence="2">
    <location>
        <begin position="156"/>
        <end position="176"/>
    </location>
</feature>
<feature type="region of interest" description="Disordered" evidence="2">
    <location>
        <begin position="88"/>
        <end position="109"/>
    </location>
</feature>
<dbReference type="InterPro" id="IPR001841">
    <property type="entry name" value="Znf_RING"/>
</dbReference>
<evidence type="ECO:0000313" key="6">
    <source>
        <dbReference type="Proteomes" id="UP000291116"/>
    </source>
</evidence>
<name>A0A448YZI8_9STRA</name>
<dbReference type="SUPFAM" id="SSF57850">
    <property type="entry name" value="RING/U-box"/>
    <property type="match status" value="1"/>
</dbReference>
<feature type="transmembrane region" description="Helical" evidence="3">
    <location>
        <begin position="60"/>
        <end position="80"/>
    </location>
</feature>
<dbReference type="OrthoDB" id="49381at2759"/>
<evidence type="ECO:0000259" key="4">
    <source>
        <dbReference type="PROSITE" id="PS50089"/>
    </source>
</evidence>